<sequence length="142" mass="15706">MLRNAFGVLDDGGSEFDGVNLSGGGDDNNGGGDENIDGGNRENPNDDAETFYNLLKDAEQELYPDYPHNVRLGLASNGFNPFAIMSISHSTWPVVLMIYNLPPWICMKQLNFIMSLLIPRPSAPGNDIYVYLQPLIDKLKEL</sequence>
<evidence type="ECO:0000256" key="1">
    <source>
        <dbReference type="SAM" id="MobiDB-lite"/>
    </source>
</evidence>
<evidence type="ECO:0000313" key="2">
    <source>
        <dbReference type="EMBL" id="KAI9170412.1"/>
    </source>
</evidence>
<name>A0AAD5IP57_ACENE</name>
<feature type="compositionally biased region" description="Gly residues" evidence="1">
    <location>
        <begin position="21"/>
        <end position="33"/>
    </location>
</feature>
<protein>
    <submittedName>
        <fullName evidence="2">Uncharacterized protein</fullName>
    </submittedName>
</protein>
<dbReference type="AlphaFoldDB" id="A0AAD5IP57"/>
<evidence type="ECO:0000313" key="3">
    <source>
        <dbReference type="Proteomes" id="UP001064489"/>
    </source>
</evidence>
<dbReference type="EMBL" id="JAJSOW010000104">
    <property type="protein sequence ID" value="KAI9170412.1"/>
    <property type="molecule type" value="Genomic_DNA"/>
</dbReference>
<keyword evidence="3" id="KW-1185">Reference proteome</keyword>
<dbReference type="Pfam" id="PF02992">
    <property type="entry name" value="Transposase_21"/>
    <property type="match status" value="1"/>
</dbReference>
<gene>
    <name evidence="2" type="ORF">LWI28_027501</name>
</gene>
<comment type="caution">
    <text evidence="2">The sequence shown here is derived from an EMBL/GenBank/DDBJ whole genome shotgun (WGS) entry which is preliminary data.</text>
</comment>
<reference evidence="2" key="1">
    <citation type="journal article" date="2022" name="Plant J.">
        <title>Strategies of tolerance reflected in two North American maple genomes.</title>
        <authorList>
            <person name="McEvoy S.L."/>
            <person name="Sezen U.U."/>
            <person name="Trouern-Trend A."/>
            <person name="McMahon S.M."/>
            <person name="Schaberg P.G."/>
            <person name="Yang J."/>
            <person name="Wegrzyn J.L."/>
            <person name="Swenson N.G."/>
        </authorList>
    </citation>
    <scope>NUCLEOTIDE SEQUENCE</scope>
    <source>
        <strain evidence="2">91603</strain>
    </source>
</reference>
<feature type="region of interest" description="Disordered" evidence="1">
    <location>
        <begin position="17"/>
        <end position="48"/>
    </location>
</feature>
<dbReference type="Proteomes" id="UP001064489">
    <property type="component" value="Chromosome 7"/>
</dbReference>
<dbReference type="InterPro" id="IPR004242">
    <property type="entry name" value="Transposase_21"/>
</dbReference>
<proteinExistence type="predicted"/>
<reference evidence="2" key="2">
    <citation type="submission" date="2023-02" db="EMBL/GenBank/DDBJ databases">
        <authorList>
            <person name="Swenson N.G."/>
            <person name="Wegrzyn J.L."/>
            <person name="Mcevoy S.L."/>
        </authorList>
    </citation>
    <scope>NUCLEOTIDE SEQUENCE</scope>
    <source>
        <strain evidence="2">91603</strain>
        <tissue evidence="2">Leaf</tissue>
    </source>
</reference>
<organism evidence="2 3">
    <name type="scientific">Acer negundo</name>
    <name type="common">Box elder</name>
    <dbReference type="NCBI Taxonomy" id="4023"/>
    <lineage>
        <taxon>Eukaryota</taxon>
        <taxon>Viridiplantae</taxon>
        <taxon>Streptophyta</taxon>
        <taxon>Embryophyta</taxon>
        <taxon>Tracheophyta</taxon>
        <taxon>Spermatophyta</taxon>
        <taxon>Magnoliopsida</taxon>
        <taxon>eudicotyledons</taxon>
        <taxon>Gunneridae</taxon>
        <taxon>Pentapetalae</taxon>
        <taxon>rosids</taxon>
        <taxon>malvids</taxon>
        <taxon>Sapindales</taxon>
        <taxon>Sapindaceae</taxon>
        <taxon>Hippocastanoideae</taxon>
        <taxon>Acereae</taxon>
        <taxon>Acer</taxon>
    </lineage>
</organism>
<accession>A0AAD5IP57</accession>